<organism evidence="1 2">
    <name type="scientific">Taxus chinensis</name>
    <name type="common">Chinese yew</name>
    <name type="synonym">Taxus wallichiana var. chinensis</name>
    <dbReference type="NCBI Taxonomy" id="29808"/>
    <lineage>
        <taxon>Eukaryota</taxon>
        <taxon>Viridiplantae</taxon>
        <taxon>Streptophyta</taxon>
        <taxon>Embryophyta</taxon>
        <taxon>Tracheophyta</taxon>
        <taxon>Spermatophyta</taxon>
        <taxon>Pinopsida</taxon>
        <taxon>Pinidae</taxon>
        <taxon>Conifers II</taxon>
        <taxon>Cupressales</taxon>
        <taxon>Taxaceae</taxon>
        <taxon>Taxus</taxon>
    </lineage>
</organism>
<reference evidence="1 2" key="1">
    <citation type="journal article" date="2021" name="Nat. Plants">
        <title>The Taxus genome provides insights into paclitaxel biosynthesis.</title>
        <authorList>
            <person name="Xiong X."/>
            <person name="Gou J."/>
            <person name="Liao Q."/>
            <person name="Li Y."/>
            <person name="Zhou Q."/>
            <person name="Bi G."/>
            <person name="Li C."/>
            <person name="Du R."/>
            <person name="Wang X."/>
            <person name="Sun T."/>
            <person name="Guo L."/>
            <person name="Liang H."/>
            <person name="Lu P."/>
            <person name="Wu Y."/>
            <person name="Zhang Z."/>
            <person name="Ro D.K."/>
            <person name="Shang Y."/>
            <person name="Huang S."/>
            <person name="Yan J."/>
        </authorList>
    </citation>
    <scope>NUCLEOTIDE SEQUENCE [LARGE SCALE GENOMIC DNA]</scope>
    <source>
        <strain evidence="1">Ta-2019</strain>
    </source>
</reference>
<gene>
    <name evidence="1" type="ORF">KI387_001307</name>
</gene>
<name>A0AA38GST1_TAXCH</name>
<sequence>MKGNLKPQEIYFSPCFQHQLHNTSITGINSHLPNETGILDNSSVFICKTGPTAQNNKYLLALPSPSINNHSVGKLEGGVYNREGARMHTLPMVGQILDILTGSRGAFSLLASESAFSRHESCYINLSIRSLNMSNSKSKIHTTSLKLFVGTRAGFIGRIKIIMEVGIVEVNITPILFANNSCLKKNSILNVREGLRWISGMVDIHLVSSFTPSPAFSEHEQQWRINQITWMKPTS</sequence>
<proteinExistence type="predicted"/>
<protein>
    <submittedName>
        <fullName evidence="1">Uncharacterized protein</fullName>
    </submittedName>
</protein>
<keyword evidence="2" id="KW-1185">Reference proteome</keyword>
<evidence type="ECO:0000313" key="2">
    <source>
        <dbReference type="Proteomes" id="UP000824469"/>
    </source>
</evidence>
<dbReference type="AlphaFoldDB" id="A0AA38GST1"/>
<feature type="non-terminal residue" evidence="1">
    <location>
        <position position="1"/>
    </location>
</feature>
<dbReference type="EMBL" id="JAHRHJ020000001">
    <property type="protein sequence ID" value="KAH9329199.1"/>
    <property type="molecule type" value="Genomic_DNA"/>
</dbReference>
<evidence type="ECO:0000313" key="1">
    <source>
        <dbReference type="EMBL" id="KAH9329199.1"/>
    </source>
</evidence>
<dbReference type="Proteomes" id="UP000824469">
    <property type="component" value="Unassembled WGS sequence"/>
</dbReference>
<comment type="caution">
    <text evidence="1">The sequence shown here is derived from an EMBL/GenBank/DDBJ whole genome shotgun (WGS) entry which is preliminary data.</text>
</comment>
<accession>A0AA38GST1</accession>